<keyword evidence="2" id="KW-1185">Reference proteome</keyword>
<proteinExistence type="predicted"/>
<dbReference type="Proteomes" id="UP000838763">
    <property type="component" value="Unassembled WGS sequence"/>
</dbReference>
<dbReference type="AlphaFoldDB" id="A0A9P1H0D6"/>
<comment type="caution">
    <text evidence="1">The sequence shown here is derived from an EMBL/GenBank/DDBJ whole genome shotgun (WGS) entry which is preliminary data.</text>
</comment>
<protein>
    <submittedName>
        <fullName evidence="1">Uncharacterized protein</fullName>
    </submittedName>
</protein>
<evidence type="ECO:0000313" key="2">
    <source>
        <dbReference type="Proteomes" id="UP000838763"/>
    </source>
</evidence>
<sequence>MALCHHEMAQQDFLAASRGRDYEDGSLQETGNQVEDAVYQLSECMDELTRLRIAQWLPLSIKLRQNTVDSAPSSQGIARAHDSHRRIDNLVGVVDMYRPRYAAIEWVLEAVKYNAASAYCSLTVRPGGQGNPNSRSWAQILRLNIKQYLYLVTAMDFSISKGNCQRGLISPEPTGILSGGHIRNDCAESHGSI</sequence>
<accession>A0A9P1H0D6</accession>
<organism evidence="1 2">
    <name type="scientific">Parascedosporium putredinis</name>
    <dbReference type="NCBI Taxonomy" id="1442378"/>
    <lineage>
        <taxon>Eukaryota</taxon>
        <taxon>Fungi</taxon>
        <taxon>Dikarya</taxon>
        <taxon>Ascomycota</taxon>
        <taxon>Pezizomycotina</taxon>
        <taxon>Sordariomycetes</taxon>
        <taxon>Hypocreomycetidae</taxon>
        <taxon>Microascales</taxon>
        <taxon>Microascaceae</taxon>
        <taxon>Parascedosporium</taxon>
    </lineage>
</organism>
<dbReference type="EMBL" id="CALLCH030000008">
    <property type="protein sequence ID" value="CAI4213652.1"/>
    <property type="molecule type" value="Genomic_DNA"/>
</dbReference>
<name>A0A9P1H0D6_9PEZI</name>
<gene>
    <name evidence="1" type="ORF">PPNO1_LOCUS3396</name>
</gene>
<dbReference type="OrthoDB" id="5121955at2759"/>
<reference evidence="1" key="1">
    <citation type="submission" date="2022-11" db="EMBL/GenBank/DDBJ databases">
        <authorList>
            <person name="Scott C."/>
            <person name="Bruce N."/>
        </authorList>
    </citation>
    <scope>NUCLEOTIDE SEQUENCE</scope>
</reference>
<evidence type="ECO:0000313" key="1">
    <source>
        <dbReference type="EMBL" id="CAI4213652.1"/>
    </source>
</evidence>